<dbReference type="EMBL" id="BLXT01001741">
    <property type="protein sequence ID" value="GFN87591.1"/>
    <property type="molecule type" value="Genomic_DNA"/>
</dbReference>
<dbReference type="AlphaFoldDB" id="A0AAV3YZE9"/>
<accession>A0AAV3YZE9</accession>
<sequence>MKDRGMVVWFLYIASPQQGDLRFTGPPSGQGAGGGVRTRDRQVSADLRADSLATVPPMPPEV</sequence>
<evidence type="ECO:0000256" key="1">
    <source>
        <dbReference type="SAM" id="MobiDB-lite"/>
    </source>
</evidence>
<comment type="caution">
    <text evidence="2">The sequence shown here is derived from an EMBL/GenBank/DDBJ whole genome shotgun (WGS) entry which is preliminary data.</text>
</comment>
<keyword evidence="3" id="KW-1185">Reference proteome</keyword>
<feature type="region of interest" description="Disordered" evidence="1">
    <location>
        <begin position="20"/>
        <end position="40"/>
    </location>
</feature>
<reference evidence="2 3" key="1">
    <citation type="journal article" date="2021" name="Elife">
        <title>Chloroplast acquisition without the gene transfer in kleptoplastic sea slugs, Plakobranchus ocellatus.</title>
        <authorList>
            <person name="Maeda T."/>
            <person name="Takahashi S."/>
            <person name="Yoshida T."/>
            <person name="Shimamura S."/>
            <person name="Takaki Y."/>
            <person name="Nagai Y."/>
            <person name="Toyoda A."/>
            <person name="Suzuki Y."/>
            <person name="Arimoto A."/>
            <person name="Ishii H."/>
            <person name="Satoh N."/>
            <person name="Nishiyama T."/>
            <person name="Hasebe M."/>
            <person name="Maruyama T."/>
            <person name="Minagawa J."/>
            <person name="Obokata J."/>
            <person name="Shigenobu S."/>
        </authorList>
    </citation>
    <scope>NUCLEOTIDE SEQUENCE [LARGE SCALE GENOMIC DNA]</scope>
</reference>
<feature type="non-terminal residue" evidence="2">
    <location>
        <position position="62"/>
    </location>
</feature>
<proteinExistence type="predicted"/>
<gene>
    <name evidence="2" type="ORF">PoB_001409700</name>
</gene>
<protein>
    <submittedName>
        <fullName evidence="2">Uncharacterized protein</fullName>
    </submittedName>
</protein>
<evidence type="ECO:0000313" key="2">
    <source>
        <dbReference type="EMBL" id="GFN87591.1"/>
    </source>
</evidence>
<dbReference type="Proteomes" id="UP000735302">
    <property type="component" value="Unassembled WGS sequence"/>
</dbReference>
<organism evidence="2 3">
    <name type="scientific">Plakobranchus ocellatus</name>
    <dbReference type="NCBI Taxonomy" id="259542"/>
    <lineage>
        <taxon>Eukaryota</taxon>
        <taxon>Metazoa</taxon>
        <taxon>Spiralia</taxon>
        <taxon>Lophotrochozoa</taxon>
        <taxon>Mollusca</taxon>
        <taxon>Gastropoda</taxon>
        <taxon>Heterobranchia</taxon>
        <taxon>Euthyneura</taxon>
        <taxon>Panpulmonata</taxon>
        <taxon>Sacoglossa</taxon>
        <taxon>Placobranchoidea</taxon>
        <taxon>Plakobranchidae</taxon>
        <taxon>Plakobranchus</taxon>
    </lineage>
</organism>
<evidence type="ECO:0000313" key="3">
    <source>
        <dbReference type="Proteomes" id="UP000735302"/>
    </source>
</evidence>
<name>A0AAV3YZE9_9GAST</name>